<feature type="compositionally biased region" description="Basic and acidic residues" evidence="1">
    <location>
        <begin position="421"/>
        <end position="431"/>
    </location>
</feature>
<dbReference type="SUPFAM" id="SSF46689">
    <property type="entry name" value="Homeodomain-like"/>
    <property type="match status" value="1"/>
</dbReference>
<dbReference type="EMBL" id="ML976614">
    <property type="protein sequence ID" value="KAF1851131.1"/>
    <property type="molecule type" value="Genomic_DNA"/>
</dbReference>
<dbReference type="GO" id="GO:0070898">
    <property type="term" value="P:RNA polymerase III preinitiation complex assembly"/>
    <property type="evidence" value="ECO:0007669"/>
    <property type="project" value="TreeGrafter"/>
</dbReference>
<evidence type="ECO:0000313" key="4">
    <source>
        <dbReference type="Proteomes" id="UP000800039"/>
    </source>
</evidence>
<dbReference type="AlphaFoldDB" id="A0A9P4GTD0"/>
<feature type="compositionally biased region" description="Acidic residues" evidence="1">
    <location>
        <begin position="267"/>
        <end position="283"/>
    </location>
</feature>
<feature type="compositionally biased region" description="Basic residues" evidence="1">
    <location>
        <begin position="287"/>
        <end position="301"/>
    </location>
</feature>
<dbReference type="Pfam" id="PF15963">
    <property type="entry name" value="Myb_DNA-bind_7"/>
    <property type="match status" value="1"/>
</dbReference>
<dbReference type="Proteomes" id="UP000800039">
    <property type="component" value="Unassembled WGS sequence"/>
</dbReference>
<proteinExistence type="predicted"/>
<dbReference type="InterPro" id="IPR039467">
    <property type="entry name" value="TFIIIB_B''_Myb"/>
</dbReference>
<feature type="region of interest" description="Disordered" evidence="1">
    <location>
        <begin position="1"/>
        <end position="456"/>
    </location>
</feature>
<dbReference type="OrthoDB" id="272624at2759"/>
<name>A0A9P4GTD0_9PLEO</name>
<feature type="domain" description="Transcription factor TFIIIB component B'' Myb" evidence="2">
    <location>
        <begin position="539"/>
        <end position="600"/>
    </location>
</feature>
<keyword evidence="4" id="KW-1185">Reference proteome</keyword>
<dbReference type="GeneID" id="63844854"/>
<evidence type="ECO:0000259" key="2">
    <source>
        <dbReference type="Pfam" id="PF15963"/>
    </source>
</evidence>
<gene>
    <name evidence="3" type="ORF">K460DRAFT_269753</name>
</gene>
<organism evidence="3 4">
    <name type="scientific">Cucurbitaria berberidis CBS 394.84</name>
    <dbReference type="NCBI Taxonomy" id="1168544"/>
    <lineage>
        <taxon>Eukaryota</taxon>
        <taxon>Fungi</taxon>
        <taxon>Dikarya</taxon>
        <taxon>Ascomycota</taxon>
        <taxon>Pezizomycotina</taxon>
        <taxon>Dothideomycetes</taxon>
        <taxon>Pleosporomycetidae</taxon>
        <taxon>Pleosporales</taxon>
        <taxon>Pleosporineae</taxon>
        <taxon>Cucurbitariaceae</taxon>
        <taxon>Cucurbitaria</taxon>
    </lineage>
</organism>
<evidence type="ECO:0000313" key="3">
    <source>
        <dbReference type="EMBL" id="KAF1851131.1"/>
    </source>
</evidence>
<feature type="compositionally biased region" description="Basic residues" evidence="1">
    <location>
        <begin position="251"/>
        <end position="263"/>
    </location>
</feature>
<dbReference type="GO" id="GO:0001156">
    <property type="term" value="F:TFIIIC-class transcription factor complex binding"/>
    <property type="evidence" value="ECO:0007669"/>
    <property type="project" value="TreeGrafter"/>
</dbReference>
<feature type="region of interest" description="Disordered" evidence="1">
    <location>
        <begin position="645"/>
        <end position="709"/>
    </location>
</feature>
<accession>A0A9P4GTD0</accession>
<feature type="compositionally biased region" description="Basic residues" evidence="1">
    <location>
        <begin position="355"/>
        <end position="365"/>
    </location>
</feature>
<feature type="compositionally biased region" description="Polar residues" evidence="1">
    <location>
        <begin position="163"/>
        <end position="204"/>
    </location>
</feature>
<feature type="compositionally biased region" description="Basic and acidic residues" evidence="1">
    <location>
        <begin position="438"/>
        <end position="453"/>
    </location>
</feature>
<dbReference type="PANTHER" id="PTHR22929:SF0">
    <property type="entry name" value="TRANSCRIPTION FACTOR TFIIIB COMPONENT B'' HOMOLOG"/>
    <property type="match status" value="1"/>
</dbReference>
<reference evidence="3" key="1">
    <citation type="submission" date="2020-01" db="EMBL/GenBank/DDBJ databases">
        <authorList>
            <consortium name="DOE Joint Genome Institute"/>
            <person name="Haridas S."/>
            <person name="Albert R."/>
            <person name="Binder M."/>
            <person name="Bloem J."/>
            <person name="Labutti K."/>
            <person name="Salamov A."/>
            <person name="Andreopoulos B."/>
            <person name="Baker S.E."/>
            <person name="Barry K."/>
            <person name="Bills G."/>
            <person name="Bluhm B.H."/>
            <person name="Cannon C."/>
            <person name="Castanera R."/>
            <person name="Culley D.E."/>
            <person name="Daum C."/>
            <person name="Ezra D."/>
            <person name="Gonzalez J.B."/>
            <person name="Henrissat B."/>
            <person name="Kuo A."/>
            <person name="Liang C."/>
            <person name="Lipzen A."/>
            <person name="Lutzoni F."/>
            <person name="Magnuson J."/>
            <person name="Mondo S."/>
            <person name="Nolan M."/>
            <person name="Ohm R."/>
            <person name="Pangilinan J."/>
            <person name="Park H.-J."/>
            <person name="Ramirez L."/>
            <person name="Alfaro M."/>
            <person name="Sun H."/>
            <person name="Tritt A."/>
            <person name="Yoshinaga Y."/>
            <person name="Zwiers L.-H."/>
            <person name="Turgeon B.G."/>
            <person name="Goodwin S.B."/>
            <person name="Spatafora J.W."/>
            <person name="Crous P.W."/>
            <person name="Grigoriev I.V."/>
        </authorList>
    </citation>
    <scope>NUCLEOTIDE SEQUENCE</scope>
    <source>
        <strain evidence="3">CBS 394.84</strain>
    </source>
</reference>
<dbReference type="GO" id="GO:0000126">
    <property type="term" value="C:transcription factor TFIIIB complex"/>
    <property type="evidence" value="ECO:0007669"/>
    <property type="project" value="TreeGrafter"/>
</dbReference>
<evidence type="ECO:0000256" key="1">
    <source>
        <dbReference type="SAM" id="MobiDB-lite"/>
    </source>
</evidence>
<feature type="compositionally biased region" description="Low complexity" evidence="1">
    <location>
        <begin position="51"/>
        <end position="60"/>
    </location>
</feature>
<comment type="caution">
    <text evidence="3">The sequence shown here is derived from an EMBL/GenBank/DDBJ whole genome shotgun (WGS) entry which is preliminary data.</text>
</comment>
<feature type="compositionally biased region" description="Polar residues" evidence="1">
    <location>
        <begin position="113"/>
        <end position="134"/>
    </location>
</feature>
<dbReference type="InterPro" id="IPR009057">
    <property type="entry name" value="Homeodomain-like_sf"/>
</dbReference>
<sequence>MSAEEGSAQPSAAGNDKAPAPKAAATFSSFINKNTTGKKFAPKAVARRRPGAAAAAAAPAAPVPPPAATQEPEYPTASQSISRIHESSIATEELGHVHEPSPIATEPLPTPPSTIADTQPRQEQETQIDTQTSLGAVHTAEDGLETGRAPKRRRVDLPASKDPATTQVSVNEGEDQSPTQPMQQEQDDSTQQLPQDQESISTEALATATEMSGLAAETTAPQPRPRRTLPWATVNPPQDDDNEEAVAPAPTKRRLARTRGKKKVTVDEDAGEAEQQEVDEENDSQTVRKRPTAKARGKRKAVTASAEDGGETQPPLKRPRRLRKAKAAEGTGTAEAADEEAEPEEDGGEEVVLPRKPRQPKRKKRQTTEGEGENGEGAQPKRKGRPPREPTPEDAEEQIIDPQITFMDGLASRNIRVGKLSSREKQMREIDWAAVKQRRQEEDARPIKSKEEQEAADTALNAAALNAPQDLGPRFQTVDGVIQLVPNTGTVDREADADREIADYEIIEDRDITSRITSRSFMKNNKRFPNDFILPGQGRRWNTESTDLFYQGLKSFGTDFQMVSQMFPGSTRRSIKTKFTREERENPERVREALQGQSEIASHWGVFLEASQRQEESFADADEIKRQLAEDEARMRALITAAAEETRQRNLQKAAAGVLDDENGDGENANKENGKGKKKRGQKGKQVTFQEEQGVEIIGSLEDDPTWGQ</sequence>
<protein>
    <recommendedName>
        <fullName evidence="2">Transcription factor TFIIIB component B'' Myb domain-containing protein</fullName>
    </recommendedName>
</protein>
<dbReference type="PANTHER" id="PTHR22929">
    <property type="entry name" value="RNA POLYMERASE III TRANSCRIPTION INITIATION FACTOR B"/>
    <property type="match status" value="1"/>
</dbReference>
<feature type="compositionally biased region" description="Polar residues" evidence="1">
    <location>
        <begin position="26"/>
        <end position="37"/>
    </location>
</feature>
<dbReference type="RefSeq" id="XP_040793694.1">
    <property type="nucleotide sequence ID" value="XM_040927601.1"/>
</dbReference>
<feature type="compositionally biased region" description="Acidic residues" evidence="1">
    <location>
        <begin position="336"/>
        <end position="349"/>
    </location>
</feature>